<keyword evidence="1" id="KW-0812">Transmembrane</keyword>
<dbReference type="Pfam" id="PF07963">
    <property type="entry name" value="N_methyl"/>
    <property type="match status" value="1"/>
</dbReference>
<accession>A0A0K6GTL1</accession>
<evidence type="ECO:0000313" key="3">
    <source>
        <dbReference type="Proteomes" id="UP000243535"/>
    </source>
</evidence>
<dbReference type="Proteomes" id="UP000243535">
    <property type="component" value="Unassembled WGS sequence"/>
</dbReference>
<evidence type="ECO:0000256" key="1">
    <source>
        <dbReference type="SAM" id="Phobius"/>
    </source>
</evidence>
<keyword evidence="1" id="KW-0472">Membrane</keyword>
<dbReference type="AlphaFoldDB" id="A0A0K6GTL1"/>
<dbReference type="InterPro" id="IPR013362">
    <property type="entry name" value="Pilus_4_PilV"/>
</dbReference>
<dbReference type="STRING" id="375574.GCA_001418035_00516"/>
<name>A0A0K6GTL1_9NEIS</name>
<gene>
    <name evidence="2" type="ORF">Ga0061063_0718</name>
</gene>
<sequence length="189" mass="19922">MHAGFSLLEVLVALMVLAVGLLGLAGMQARSLTLARDAELALVMSAQAESLAESMRANGIASATASGGLAYSWAHYEEEDYTSHLTVPGQACQAGTECSAADLAAWDLYRFKQALATRFPASSTAWKAVVCRAAPGSQPSFADSGCRPSGELGVRIVWRQRQDARTRAALASGASATVEKRYVLPIQTD</sequence>
<dbReference type="InterPro" id="IPR012902">
    <property type="entry name" value="N_methyl_site"/>
</dbReference>
<dbReference type="NCBIfam" id="TIGR02532">
    <property type="entry name" value="IV_pilin_GFxxxE"/>
    <property type="match status" value="1"/>
</dbReference>
<dbReference type="RefSeq" id="WP_054286710.1">
    <property type="nucleotide sequence ID" value="NZ_CYHA01000001.1"/>
</dbReference>
<reference evidence="3" key="1">
    <citation type="submission" date="2015-08" db="EMBL/GenBank/DDBJ databases">
        <authorList>
            <person name="Varghese N."/>
        </authorList>
    </citation>
    <scope>NUCLEOTIDE SEQUENCE [LARGE SCALE GENOMIC DNA]</scope>
    <source>
        <strain evidence="3">DSM 17901</strain>
    </source>
</reference>
<keyword evidence="1" id="KW-1133">Transmembrane helix</keyword>
<dbReference type="NCBIfam" id="TIGR02523">
    <property type="entry name" value="type_IV_pilV"/>
    <property type="match status" value="1"/>
</dbReference>
<keyword evidence="3" id="KW-1185">Reference proteome</keyword>
<dbReference type="EMBL" id="CYHA01000001">
    <property type="protein sequence ID" value="CUA81871.1"/>
    <property type="molecule type" value="Genomic_DNA"/>
</dbReference>
<organism evidence="2 3">
    <name type="scientific">Gulbenkiania indica</name>
    <dbReference type="NCBI Taxonomy" id="375574"/>
    <lineage>
        <taxon>Bacteria</taxon>
        <taxon>Pseudomonadati</taxon>
        <taxon>Pseudomonadota</taxon>
        <taxon>Betaproteobacteria</taxon>
        <taxon>Neisseriales</taxon>
        <taxon>Chromobacteriaceae</taxon>
        <taxon>Gulbenkiania</taxon>
    </lineage>
</organism>
<feature type="transmembrane region" description="Helical" evidence="1">
    <location>
        <begin position="6"/>
        <end position="26"/>
    </location>
</feature>
<evidence type="ECO:0000313" key="2">
    <source>
        <dbReference type="EMBL" id="CUA81871.1"/>
    </source>
</evidence>
<protein>
    <submittedName>
        <fullName evidence="2">Type IV pilus modification protein PilV</fullName>
    </submittedName>
</protein>
<proteinExistence type="predicted"/>